<sequence length="661" mass="73820">MLSDHQLIQILTRSKDATAIYDTADLRISFVNDAMLAIWGKDDSIIGEVFEQALPETIDQPFTAILKQVWQTGQPYNAVDTAATLEIDNKLQTSYFDFEYRPLVDAEGKTYAILHTATDVTSRVNAWEQVEERQLREEQLIEELSASNNNMQEANENLSIVNHDLTLSNENINRLNARLQESETDFKRLVEQAPVPILVFRGEDLVIDIANHAMLDLLGRDASLIGKPLLEGMPETESAKAVELLFEVYRTGRSFDGSEAPVPITRNGETSTGYFNFSYRPLMDNGKIIGVMDVAIEVTEQVLARKKLEANEQRLQSILDTMAEGLVIVDVNCIPTYVNNMAQNIMGISQDQYRDRQYNDAKWQNLRVDGSPLPAEDHPMNVVLRTGLPVYDQEIAVILATGEKIFISINAAPTISDEGEVTGGIATFTDVTNRRLILQQKEDFISVASHELKTPVTALKASLQLLDKMQETIKPEMQARLLSQANRSLDKLSDLINSLLNSNRISQGRFPINKREFALSQLIDDCCQHVRTVGNHDILLKGALDLKINADEQLLDQVIVNLVNNAVKYAPSSKQIIIEVEHIEDKARISVTDFGPGIPESKLPYLFERYYQGQDGNGATFSGLGLGLYICAEIIHKHGGKIGVESQQGKGSTFWFTLPLI</sequence>
<dbReference type="SMART" id="SM00387">
    <property type="entry name" value="HATPase_c"/>
    <property type="match status" value="1"/>
</dbReference>
<dbReference type="InterPro" id="IPR050736">
    <property type="entry name" value="Sensor_HK_Regulatory"/>
</dbReference>
<dbReference type="FunFam" id="3.30.565.10:FF:000006">
    <property type="entry name" value="Sensor histidine kinase WalK"/>
    <property type="match status" value="1"/>
</dbReference>
<evidence type="ECO:0000256" key="5">
    <source>
        <dbReference type="ARBA" id="ARBA00022777"/>
    </source>
</evidence>
<keyword evidence="12" id="KW-1185">Reference proteome</keyword>
<dbReference type="InterPro" id="IPR013656">
    <property type="entry name" value="PAS_4"/>
</dbReference>
<evidence type="ECO:0000256" key="4">
    <source>
        <dbReference type="ARBA" id="ARBA00022679"/>
    </source>
</evidence>
<comment type="caution">
    <text evidence="11">The sequence shown here is derived from an EMBL/GenBank/DDBJ whole genome shotgun (WGS) entry which is preliminary data.</text>
</comment>
<dbReference type="Gene3D" id="3.30.450.20">
    <property type="entry name" value="PAS domain"/>
    <property type="match status" value="3"/>
</dbReference>
<dbReference type="Pfam" id="PF13426">
    <property type="entry name" value="PAS_9"/>
    <property type="match status" value="1"/>
</dbReference>
<dbReference type="SUPFAM" id="SSF47384">
    <property type="entry name" value="Homodimeric domain of signal transducing histidine kinase"/>
    <property type="match status" value="1"/>
</dbReference>
<dbReference type="EC" id="2.7.13.3" evidence="2"/>
<reference evidence="11 12" key="1">
    <citation type="submission" date="2018-08" db="EMBL/GenBank/DDBJ databases">
        <title>Mucilaginibacter sp. MYSH2.</title>
        <authorList>
            <person name="Seo T."/>
        </authorList>
    </citation>
    <scope>NUCLEOTIDE SEQUENCE [LARGE SCALE GENOMIC DNA]</scope>
    <source>
        <strain evidence="11 12">MYSH2</strain>
    </source>
</reference>
<dbReference type="PRINTS" id="PR00344">
    <property type="entry name" value="BCTRLSENSOR"/>
</dbReference>
<gene>
    <name evidence="11" type="ORF">D0C36_05260</name>
</gene>
<dbReference type="GO" id="GO:0000155">
    <property type="term" value="F:phosphorelay sensor kinase activity"/>
    <property type="evidence" value="ECO:0007669"/>
    <property type="project" value="InterPro"/>
</dbReference>
<dbReference type="InterPro" id="IPR004358">
    <property type="entry name" value="Sig_transdc_His_kin-like_C"/>
</dbReference>
<dbReference type="SUPFAM" id="SSF55874">
    <property type="entry name" value="ATPase domain of HSP90 chaperone/DNA topoisomerase II/histidine kinase"/>
    <property type="match status" value="1"/>
</dbReference>
<organism evidence="11 12">
    <name type="scientific">Mucilaginibacter conchicola</name>
    <dbReference type="NCBI Taxonomy" id="2303333"/>
    <lineage>
        <taxon>Bacteria</taxon>
        <taxon>Pseudomonadati</taxon>
        <taxon>Bacteroidota</taxon>
        <taxon>Sphingobacteriia</taxon>
        <taxon>Sphingobacteriales</taxon>
        <taxon>Sphingobacteriaceae</taxon>
        <taxon>Mucilaginibacter</taxon>
    </lineage>
</organism>
<dbReference type="Proteomes" id="UP000264217">
    <property type="component" value="Unassembled WGS sequence"/>
</dbReference>
<name>A0A372NXT9_9SPHI</name>
<dbReference type="EMBL" id="QWDC01000001">
    <property type="protein sequence ID" value="RFZ94938.1"/>
    <property type="molecule type" value="Genomic_DNA"/>
</dbReference>
<dbReference type="InterPro" id="IPR003661">
    <property type="entry name" value="HisK_dim/P_dom"/>
</dbReference>
<dbReference type="SUPFAM" id="SSF55785">
    <property type="entry name" value="PYP-like sensor domain (PAS domain)"/>
    <property type="match status" value="3"/>
</dbReference>
<evidence type="ECO:0000259" key="9">
    <source>
        <dbReference type="PROSITE" id="PS50112"/>
    </source>
</evidence>
<keyword evidence="3" id="KW-0597">Phosphoprotein</keyword>
<dbReference type="OrthoDB" id="741455at2"/>
<evidence type="ECO:0000256" key="1">
    <source>
        <dbReference type="ARBA" id="ARBA00000085"/>
    </source>
</evidence>
<dbReference type="CDD" id="cd00075">
    <property type="entry name" value="HATPase"/>
    <property type="match status" value="1"/>
</dbReference>
<dbReference type="InterPro" id="IPR036890">
    <property type="entry name" value="HATPase_C_sf"/>
</dbReference>
<evidence type="ECO:0000259" key="8">
    <source>
        <dbReference type="PROSITE" id="PS50109"/>
    </source>
</evidence>
<dbReference type="PROSITE" id="PS50109">
    <property type="entry name" value="HIS_KIN"/>
    <property type="match status" value="1"/>
</dbReference>
<dbReference type="InterPro" id="IPR005467">
    <property type="entry name" value="His_kinase_dom"/>
</dbReference>
<accession>A0A372NXT9</accession>
<feature type="domain" description="PAS" evidence="9">
    <location>
        <begin position="311"/>
        <end position="357"/>
    </location>
</feature>
<feature type="domain" description="Histidine kinase" evidence="8">
    <location>
        <begin position="447"/>
        <end position="661"/>
    </location>
</feature>
<keyword evidence="7" id="KW-0175">Coiled coil</keyword>
<dbReference type="Gene3D" id="1.10.287.130">
    <property type="match status" value="1"/>
</dbReference>
<keyword evidence="6" id="KW-0902">Two-component regulatory system</keyword>
<dbReference type="SMART" id="SM00091">
    <property type="entry name" value="PAS"/>
    <property type="match status" value="3"/>
</dbReference>
<dbReference type="InterPro" id="IPR000700">
    <property type="entry name" value="PAS-assoc_C"/>
</dbReference>
<protein>
    <recommendedName>
        <fullName evidence="2">histidine kinase</fullName>
        <ecNumber evidence="2">2.7.13.3</ecNumber>
    </recommendedName>
</protein>
<dbReference type="InterPro" id="IPR000014">
    <property type="entry name" value="PAS"/>
</dbReference>
<comment type="catalytic activity">
    <reaction evidence="1">
        <text>ATP + protein L-histidine = ADP + protein N-phospho-L-histidine.</text>
        <dbReference type="EC" id="2.7.13.3"/>
    </reaction>
</comment>
<feature type="coiled-coil region" evidence="7">
    <location>
        <begin position="137"/>
        <end position="192"/>
    </location>
</feature>
<evidence type="ECO:0000259" key="10">
    <source>
        <dbReference type="PROSITE" id="PS50113"/>
    </source>
</evidence>
<dbReference type="InterPro" id="IPR036097">
    <property type="entry name" value="HisK_dim/P_sf"/>
</dbReference>
<dbReference type="AlphaFoldDB" id="A0A372NXT9"/>
<evidence type="ECO:0000256" key="6">
    <source>
        <dbReference type="ARBA" id="ARBA00023012"/>
    </source>
</evidence>
<evidence type="ECO:0000313" key="11">
    <source>
        <dbReference type="EMBL" id="RFZ94938.1"/>
    </source>
</evidence>
<dbReference type="PANTHER" id="PTHR43711">
    <property type="entry name" value="TWO-COMPONENT HISTIDINE KINASE"/>
    <property type="match status" value="1"/>
</dbReference>
<evidence type="ECO:0000256" key="7">
    <source>
        <dbReference type="SAM" id="Coils"/>
    </source>
</evidence>
<evidence type="ECO:0000256" key="3">
    <source>
        <dbReference type="ARBA" id="ARBA00022553"/>
    </source>
</evidence>
<dbReference type="PANTHER" id="PTHR43711:SF1">
    <property type="entry name" value="HISTIDINE KINASE 1"/>
    <property type="match status" value="1"/>
</dbReference>
<dbReference type="PROSITE" id="PS50112">
    <property type="entry name" value="PAS"/>
    <property type="match status" value="1"/>
</dbReference>
<dbReference type="SMART" id="SM00388">
    <property type="entry name" value="HisKA"/>
    <property type="match status" value="1"/>
</dbReference>
<feature type="domain" description="PAC" evidence="10">
    <location>
        <begin position="391"/>
        <end position="443"/>
    </location>
</feature>
<proteinExistence type="predicted"/>
<evidence type="ECO:0000313" key="12">
    <source>
        <dbReference type="Proteomes" id="UP000264217"/>
    </source>
</evidence>
<dbReference type="NCBIfam" id="TIGR00229">
    <property type="entry name" value="sensory_box"/>
    <property type="match status" value="2"/>
</dbReference>
<keyword evidence="4" id="KW-0808">Transferase</keyword>
<dbReference type="Pfam" id="PF08448">
    <property type="entry name" value="PAS_4"/>
    <property type="match status" value="2"/>
</dbReference>
<evidence type="ECO:0000256" key="2">
    <source>
        <dbReference type="ARBA" id="ARBA00012438"/>
    </source>
</evidence>
<dbReference type="InterPro" id="IPR035965">
    <property type="entry name" value="PAS-like_dom_sf"/>
</dbReference>
<dbReference type="PROSITE" id="PS50113">
    <property type="entry name" value="PAC"/>
    <property type="match status" value="1"/>
</dbReference>
<dbReference type="RefSeq" id="WP_117390497.1">
    <property type="nucleotide sequence ID" value="NZ_QWDC01000001.1"/>
</dbReference>
<dbReference type="Pfam" id="PF00512">
    <property type="entry name" value="HisKA"/>
    <property type="match status" value="1"/>
</dbReference>
<dbReference type="CDD" id="cd00130">
    <property type="entry name" value="PAS"/>
    <property type="match status" value="1"/>
</dbReference>
<dbReference type="CDD" id="cd00082">
    <property type="entry name" value="HisKA"/>
    <property type="match status" value="1"/>
</dbReference>
<dbReference type="Pfam" id="PF02518">
    <property type="entry name" value="HATPase_c"/>
    <property type="match status" value="1"/>
</dbReference>
<dbReference type="InterPro" id="IPR003594">
    <property type="entry name" value="HATPase_dom"/>
</dbReference>
<dbReference type="Gene3D" id="3.30.565.10">
    <property type="entry name" value="Histidine kinase-like ATPase, C-terminal domain"/>
    <property type="match status" value="1"/>
</dbReference>
<keyword evidence="5" id="KW-0418">Kinase</keyword>